<evidence type="ECO:0000313" key="6">
    <source>
        <dbReference type="EMBL" id="CEL68405.1"/>
    </source>
</evidence>
<reference evidence="5" key="1">
    <citation type="submission" date="2011-02" db="EMBL/GenBank/DDBJ databases">
        <authorList>
            <person name="Aslett M."/>
        </authorList>
    </citation>
    <scope>NUCLEOTIDE SEQUENCE</scope>
    <source>
        <strain evidence="5">Liverpool</strain>
    </source>
</reference>
<reference evidence="5" key="2">
    <citation type="submission" date="2011-03" db="EMBL/GenBank/DDBJ databases">
        <title>Comparative genomics and transcriptomics of Neospora caninum and Toxoplasma gondii.</title>
        <authorList>
            <person name="Reid A.J."/>
            <person name="Sohal A."/>
            <person name="Harris D."/>
            <person name="Quail M."/>
            <person name="Sanders M."/>
            <person name="Berriman M."/>
            <person name="Wastling J.M."/>
            <person name="Pain A."/>
        </authorList>
    </citation>
    <scope>NUCLEOTIDE SEQUENCE</scope>
    <source>
        <strain evidence="5">Liverpool</strain>
    </source>
</reference>
<feature type="domain" description="Apple" evidence="4">
    <location>
        <begin position="180"/>
        <end position="247"/>
    </location>
</feature>
<dbReference type="VEuPathDB" id="ToxoDB:NCLIV_041730"/>
<dbReference type="GO" id="GO:0005576">
    <property type="term" value="C:extracellular region"/>
    <property type="evidence" value="ECO:0007669"/>
    <property type="project" value="InterPro"/>
</dbReference>
<keyword evidence="2" id="KW-1015">Disulfide bond</keyword>
<evidence type="ECO:0000259" key="4">
    <source>
        <dbReference type="PROSITE" id="PS50948"/>
    </source>
</evidence>
<evidence type="ECO:0000256" key="2">
    <source>
        <dbReference type="ARBA" id="ARBA00023157"/>
    </source>
</evidence>
<accession>F0VBW4</accession>
<proteinExistence type="predicted"/>
<dbReference type="EMBL" id="LN714484">
    <property type="protein sequence ID" value="CEL68405.1"/>
    <property type="molecule type" value="Genomic_DNA"/>
</dbReference>
<dbReference type="GeneID" id="13440084"/>
<dbReference type="Gene3D" id="3.50.4.10">
    <property type="entry name" value="Hepatocyte Growth Factor"/>
    <property type="match status" value="2"/>
</dbReference>
<dbReference type="InterPro" id="IPR000177">
    <property type="entry name" value="Apple"/>
</dbReference>
<dbReference type="RefSeq" id="XP_003881131.1">
    <property type="nucleotide sequence ID" value="XM_003881082.1"/>
</dbReference>
<organism evidence="5 7">
    <name type="scientific">Neospora caninum (strain Liverpool)</name>
    <dbReference type="NCBI Taxonomy" id="572307"/>
    <lineage>
        <taxon>Eukaryota</taxon>
        <taxon>Sar</taxon>
        <taxon>Alveolata</taxon>
        <taxon>Apicomplexa</taxon>
        <taxon>Conoidasida</taxon>
        <taxon>Coccidia</taxon>
        <taxon>Eucoccidiorida</taxon>
        <taxon>Eimeriorina</taxon>
        <taxon>Sarcocystidae</taxon>
        <taxon>Neospora</taxon>
    </lineage>
</organism>
<sequence>MRSAAVFAVAVAGVVSRFPTLGEAVRIRGWSSMASDKPAGVAFVEAGARFGQEYEEIDVHTGLDGSFFLSINGAAAPDREPEVPEEVPETPEQVPEVPEQVPETPEQVPETPEQVPETPEQVPETPEQVPEEQVPETPEQVPEVPEPEPEEHEPSQPEAPVFETVTLPPRSEETDQRYVCIRRGYASAAWATTEQQNVTLDACMRACQAEDSCTHYTFDAETKHCKLQSGEPVFQETAHVVTGARTCDDSCYQRNVDYAGAPDVGSPINTPFVVDCQVACTASSICAAFVYKTAENTCHFKGPGYEVHRAEANGTVVGKKRFCV</sequence>
<keyword evidence="7" id="KW-1185">Reference proteome</keyword>
<dbReference type="CDD" id="cd01100">
    <property type="entry name" value="APPLE_Factor_XI_like"/>
    <property type="match status" value="1"/>
</dbReference>
<dbReference type="Proteomes" id="UP000007494">
    <property type="component" value="Chromosome IX"/>
</dbReference>
<feature type="compositionally biased region" description="Low complexity" evidence="3">
    <location>
        <begin position="90"/>
        <end position="128"/>
    </location>
</feature>
<dbReference type="Pfam" id="PF00024">
    <property type="entry name" value="PAN_1"/>
    <property type="match status" value="2"/>
</dbReference>
<dbReference type="AlphaFoldDB" id="F0VBW4"/>
<dbReference type="eggNOG" id="ENOG502QPVV">
    <property type="taxonomic scope" value="Eukaryota"/>
</dbReference>
<dbReference type="EMBL" id="FR823385">
    <property type="protein sequence ID" value="CBZ51098.1"/>
    <property type="molecule type" value="Genomic_DNA"/>
</dbReference>
<reference evidence="6" key="4">
    <citation type="journal article" date="2015" name="PLoS ONE">
        <title>Comprehensive Evaluation of Toxoplasma gondii VEG and Neospora caninum LIV Genomes with Tachyzoite Stage Transcriptome and Proteome Defines Novel Transcript Features.</title>
        <authorList>
            <person name="Ramaprasad A."/>
            <person name="Mourier T."/>
            <person name="Naeem R."/>
            <person name="Malas T.B."/>
            <person name="Moussa E."/>
            <person name="Panigrahi A."/>
            <person name="Vermont S.J."/>
            <person name="Otto T.D."/>
            <person name="Wastling J."/>
            <person name="Pain A."/>
        </authorList>
    </citation>
    <scope>NUCLEOTIDE SEQUENCE</scope>
    <source>
        <strain evidence="6">Liverpool</strain>
    </source>
</reference>
<feature type="region of interest" description="Disordered" evidence="3">
    <location>
        <begin position="77"/>
        <end position="163"/>
    </location>
</feature>
<dbReference type="SUPFAM" id="SSF57414">
    <property type="entry name" value="Hairpin loop containing domain-like"/>
    <property type="match status" value="2"/>
</dbReference>
<dbReference type="InterPro" id="IPR003609">
    <property type="entry name" value="Pan_app"/>
</dbReference>
<dbReference type="GO" id="GO:0006508">
    <property type="term" value="P:proteolysis"/>
    <property type="evidence" value="ECO:0007669"/>
    <property type="project" value="InterPro"/>
</dbReference>
<dbReference type="InParanoid" id="F0VBW4"/>
<name>F0VBW4_NEOCL</name>
<evidence type="ECO:0000256" key="1">
    <source>
        <dbReference type="ARBA" id="ARBA00022737"/>
    </source>
</evidence>
<keyword evidence="1" id="KW-0677">Repeat</keyword>
<dbReference type="SMART" id="SM00223">
    <property type="entry name" value="APPLE"/>
    <property type="match status" value="2"/>
</dbReference>
<gene>
    <name evidence="6" type="ORF">BN1204_041730</name>
    <name evidence="5" type="ORF">NCLIV_041730</name>
</gene>
<reference evidence="7" key="3">
    <citation type="journal article" date="2012" name="PLoS Pathog.">
        <title>Comparative genomics of the apicomplexan parasites Toxoplasma gondii and Neospora caninum: Coccidia differing in host range and transmission strategy.</title>
        <authorList>
            <person name="Reid A.J."/>
            <person name="Vermont S.J."/>
            <person name="Cotton J.A."/>
            <person name="Harris D."/>
            <person name="Hill-Cawthorne G.A."/>
            <person name="Konen-Waisman S."/>
            <person name="Latham S.M."/>
            <person name="Mourier T."/>
            <person name="Norton R."/>
            <person name="Quail M.A."/>
            <person name="Sanders M."/>
            <person name="Shanmugam D."/>
            <person name="Sohal A."/>
            <person name="Wasmuth J.D."/>
            <person name="Brunk B."/>
            <person name="Grigg M.E."/>
            <person name="Howard J.C."/>
            <person name="Parkinson J."/>
            <person name="Roos D.S."/>
            <person name="Trees A.J."/>
            <person name="Berriman M."/>
            <person name="Pain A."/>
            <person name="Wastling J.M."/>
        </authorList>
    </citation>
    <scope>NUCLEOTIDE SEQUENCE [LARGE SCALE GENOMIC DNA]</scope>
    <source>
        <strain evidence="7">Liverpool</strain>
    </source>
</reference>
<evidence type="ECO:0000313" key="5">
    <source>
        <dbReference type="EMBL" id="CBZ51098.1"/>
    </source>
</evidence>
<protein>
    <recommendedName>
        <fullName evidence="4">Apple domain-containing protein</fullName>
    </recommendedName>
</protein>
<evidence type="ECO:0000313" key="7">
    <source>
        <dbReference type="Proteomes" id="UP000007494"/>
    </source>
</evidence>
<dbReference type="PROSITE" id="PS50948">
    <property type="entry name" value="PAN"/>
    <property type="match status" value="1"/>
</dbReference>
<evidence type="ECO:0000256" key="3">
    <source>
        <dbReference type="SAM" id="MobiDB-lite"/>
    </source>
</evidence>